<protein>
    <recommendedName>
        <fullName evidence="8">Mutator family transposase</fullName>
    </recommendedName>
</protein>
<dbReference type="Pfam" id="PF00872">
    <property type="entry name" value="Transposase_mut"/>
    <property type="match status" value="1"/>
</dbReference>
<proteinExistence type="inferred from homology"/>
<evidence type="ECO:0008006" key="8">
    <source>
        <dbReference type="Google" id="ProtNLM"/>
    </source>
</evidence>
<evidence type="ECO:0000256" key="1">
    <source>
        <dbReference type="ARBA" id="ARBA00002190"/>
    </source>
</evidence>
<evidence type="ECO:0000256" key="4">
    <source>
        <dbReference type="ARBA" id="ARBA00023125"/>
    </source>
</evidence>
<name>A0A4Q1JNG7_9BACT</name>
<keyword evidence="3" id="KW-0815">Transposition</keyword>
<evidence type="ECO:0000313" key="6">
    <source>
        <dbReference type="EMBL" id="RXQ96083.1"/>
    </source>
</evidence>
<sequence>MEPKYSYSIRSCRGNWEEFTAFFEFPLEIRKINYNTNLTESLNGKIRQYTQN</sequence>
<dbReference type="GO" id="GO:0003677">
    <property type="term" value="F:DNA binding"/>
    <property type="evidence" value="ECO:0007669"/>
    <property type="project" value="UniProtKB-KW"/>
</dbReference>
<comment type="similarity">
    <text evidence="2">Belongs to the transposase mutator family.</text>
</comment>
<evidence type="ECO:0000256" key="2">
    <source>
        <dbReference type="ARBA" id="ARBA00010961"/>
    </source>
</evidence>
<dbReference type="GO" id="GO:0004803">
    <property type="term" value="F:transposase activity"/>
    <property type="evidence" value="ECO:0007669"/>
    <property type="project" value="InterPro"/>
</dbReference>
<organism evidence="6 7">
    <name type="scientific">Ancylomarina salipaludis</name>
    <dbReference type="NCBI Taxonomy" id="2501299"/>
    <lineage>
        <taxon>Bacteria</taxon>
        <taxon>Pseudomonadati</taxon>
        <taxon>Bacteroidota</taxon>
        <taxon>Bacteroidia</taxon>
        <taxon>Marinilabiliales</taxon>
        <taxon>Marinifilaceae</taxon>
        <taxon>Ancylomarina</taxon>
    </lineage>
</organism>
<dbReference type="OrthoDB" id="9779930at2"/>
<accession>A0A4Q1JNG7</accession>
<dbReference type="Proteomes" id="UP000289703">
    <property type="component" value="Unassembled WGS sequence"/>
</dbReference>
<reference evidence="6 7" key="1">
    <citation type="submission" date="2019-01" db="EMBL/GenBank/DDBJ databases">
        <title>Ancylomarina salipaludis sp. nov., isolated from a salt marsh.</title>
        <authorList>
            <person name="Yoon J.-H."/>
        </authorList>
    </citation>
    <scope>NUCLEOTIDE SEQUENCE [LARGE SCALE GENOMIC DNA]</scope>
    <source>
        <strain evidence="6 7">SHSM-M15</strain>
    </source>
</reference>
<evidence type="ECO:0000313" key="7">
    <source>
        <dbReference type="Proteomes" id="UP000289703"/>
    </source>
</evidence>
<dbReference type="GO" id="GO:0006313">
    <property type="term" value="P:DNA transposition"/>
    <property type="evidence" value="ECO:0007669"/>
    <property type="project" value="InterPro"/>
</dbReference>
<evidence type="ECO:0000256" key="5">
    <source>
        <dbReference type="ARBA" id="ARBA00023172"/>
    </source>
</evidence>
<dbReference type="RefSeq" id="WP_129253338.1">
    <property type="nucleotide sequence ID" value="NZ_SAXA01000003.1"/>
</dbReference>
<gene>
    <name evidence="6" type="ORF">EO244_04365</name>
</gene>
<dbReference type="EMBL" id="SAXA01000003">
    <property type="protein sequence ID" value="RXQ96083.1"/>
    <property type="molecule type" value="Genomic_DNA"/>
</dbReference>
<evidence type="ECO:0000256" key="3">
    <source>
        <dbReference type="ARBA" id="ARBA00022578"/>
    </source>
</evidence>
<dbReference type="InterPro" id="IPR001207">
    <property type="entry name" value="Transposase_mutator"/>
</dbReference>
<dbReference type="AlphaFoldDB" id="A0A4Q1JNG7"/>
<comment type="function">
    <text evidence="1">Required for the transposition of the insertion element.</text>
</comment>
<keyword evidence="4" id="KW-0238">DNA-binding</keyword>
<comment type="caution">
    <text evidence="6">The sequence shown here is derived from an EMBL/GenBank/DDBJ whole genome shotgun (WGS) entry which is preliminary data.</text>
</comment>
<keyword evidence="5" id="KW-0233">DNA recombination</keyword>
<keyword evidence="7" id="KW-1185">Reference proteome</keyword>